<dbReference type="PANTHER" id="PTHR33446:SF2">
    <property type="entry name" value="PROTEIN TONB"/>
    <property type="match status" value="1"/>
</dbReference>
<dbReference type="GO" id="GO:0015031">
    <property type="term" value="P:protein transport"/>
    <property type="evidence" value="ECO:0007669"/>
    <property type="project" value="UniProtKB-KW"/>
</dbReference>
<sequence length="263" mass="28057">MQTPKRPGSPQSRRLTAALGLSLALHFLVFAGAPLIPGVSVPPSDPASPTTVTVSFRDVPQAISEPGQSSESPQPRSDPEVQPSEESLPAKPQPPQQEEETPQTEHQSSLALPETIPEPSPPPQPSDLIPESRNATARDFRDSPSTPSPAGSAPLSVKPSHERGPATLRVHEPRPVEPIVPSYPLADRRRGIEGEVIIRVVISTRGIPLQAEIVQPGPSRSLTRAALKAVESAHFHPGTIDDTPSEMDLQVRIVFTLSNVPGT</sequence>
<evidence type="ECO:0000313" key="12">
    <source>
        <dbReference type="EMBL" id="SIQ41241.1"/>
    </source>
</evidence>
<dbReference type="GO" id="GO:0055085">
    <property type="term" value="P:transmembrane transport"/>
    <property type="evidence" value="ECO:0007669"/>
    <property type="project" value="InterPro"/>
</dbReference>
<protein>
    <submittedName>
        <fullName evidence="12">Outer membrane transport energization protein TonB</fullName>
    </submittedName>
</protein>
<dbReference type="SUPFAM" id="SSF74653">
    <property type="entry name" value="TolA/TonB C-terminal domain"/>
    <property type="match status" value="1"/>
</dbReference>
<dbReference type="InterPro" id="IPR037682">
    <property type="entry name" value="TonB_C"/>
</dbReference>
<keyword evidence="8" id="KW-1133">Transmembrane helix</keyword>
<evidence type="ECO:0000256" key="9">
    <source>
        <dbReference type="ARBA" id="ARBA00023136"/>
    </source>
</evidence>
<keyword evidence="7" id="KW-0653">Protein transport</keyword>
<keyword evidence="4" id="KW-1003">Cell membrane</keyword>
<feature type="compositionally biased region" description="Low complexity" evidence="10">
    <location>
        <begin position="64"/>
        <end position="75"/>
    </location>
</feature>
<dbReference type="GO" id="GO:0031992">
    <property type="term" value="F:energy transducer activity"/>
    <property type="evidence" value="ECO:0007669"/>
    <property type="project" value="TreeGrafter"/>
</dbReference>
<proteinExistence type="inferred from homology"/>
<dbReference type="Gene3D" id="3.30.1150.10">
    <property type="match status" value="1"/>
</dbReference>
<comment type="similarity">
    <text evidence="2">Belongs to the TonB family.</text>
</comment>
<dbReference type="Pfam" id="PF03544">
    <property type="entry name" value="TonB_C"/>
    <property type="match status" value="1"/>
</dbReference>
<evidence type="ECO:0000256" key="6">
    <source>
        <dbReference type="ARBA" id="ARBA00022692"/>
    </source>
</evidence>
<dbReference type="PANTHER" id="PTHR33446">
    <property type="entry name" value="PROTEIN TONB-RELATED"/>
    <property type="match status" value="1"/>
</dbReference>
<keyword evidence="9" id="KW-0472">Membrane</keyword>
<organism evidence="12 13">
    <name type="scientific">Alkalispirochaeta americana</name>
    <dbReference type="NCBI Taxonomy" id="159291"/>
    <lineage>
        <taxon>Bacteria</taxon>
        <taxon>Pseudomonadati</taxon>
        <taxon>Spirochaetota</taxon>
        <taxon>Spirochaetia</taxon>
        <taxon>Spirochaetales</taxon>
        <taxon>Spirochaetaceae</taxon>
        <taxon>Alkalispirochaeta</taxon>
    </lineage>
</organism>
<dbReference type="PROSITE" id="PS52015">
    <property type="entry name" value="TONB_CTD"/>
    <property type="match status" value="1"/>
</dbReference>
<keyword evidence="3" id="KW-0813">Transport</keyword>
<dbReference type="AlphaFoldDB" id="A0A1N6SJG6"/>
<evidence type="ECO:0000256" key="2">
    <source>
        <dbReference type="ARBA" id="ARBA00006555"/>
    </source>
</evidence>
<keyword evidence="5" id="KW-0997">Cell inner membrane</keyword>
<dbReference type="STRING" id="159291.SAMN05920897_108110"/>
<keyword evidence="13" id="KW-1185">Reference proteome</keyword>
<feature type="compositionally biased region" description="Pro residues" evidence="10">
    <location>
        <begin position="116"/>
        <end position="125"/>
    </location>
</feature>
<dbReference type="InterPro" id="IPR051045">
    <property type="entry name" value="TonB-dependent_transducer"/>
</dbReference>
<reference evidence="12 13" key="1">
    <citation type="submission" date="2017-01" db="EMBL/GenBank/DDBJ databases">
        <authorList>
            <person name="Mah S.A."/>
            <person name="Swanson W.J."/>
            <person name="Moy G.W."/>
            <person name="Vacquier V.D."/>
        </authorList>
    </citation>
    <scope>NUCLEOTIDE SEQUENCE [LARGE SCALE GENOMIC DNA]</scope>
    <source>
        <strain evidence="12 13">ASpG1</strain>
    </source>
</reference>
<feature type="region of interest" description="Disordered" evidence="10">
    <location>
        <begin position="35"/>
        <end position="175"/>
    </location>
</feature>
<evidence type="ECO:0000256" key="1">
    <source>
        <dbReference type="ARBA" id="ARBA00004383"/>
    </source>
</evidence>
<dbReference type="EMBL" id="FTMS01000008">
    <property type="protein sequence ID" value="SIQ41241.1"/>
    <property type="molecule type" value="Genomic_DNA"/>
</dbReference>
<evidence type="ECO:0000256" key="10">
    <source>
        <dbReference type="SAM" id="MobiDB-lite"/>
    </source>
</evidence>
<feature type="compositionally biased region" description="Basic and acidic residues" evidence="10">
    <location>
        <begin position="159"/>
        <end position="175"/>
    </location>
</feature>
<dbReference type="NCBIfam" id="TIGR01352">
    <property type="entry name" value="tonB_Cterm"/>
    <property type="match status" value="1"/>
</dbReference>
<evidence type="ECO:0000313" key="13">
    <source>
        <dbReference type="Proteomes" id="UP000186400"/>
    </source>
</evidence>
<evidence type="ECO:0000259" key="11">
    <source>
        <dbReference type="PROSITE" id="PS52015"/>
    </source>
</evidence>
<evidence type="ECO:0000256" key="8">
    <source>
        <dbReference type="ARBA" id="ARBA00022989"/>
    </source>
</evidence>
<evidence type="ECO:0000256" key="7">
    <source>
        <dbReference type="ARBA" id="ARBA00022927"/>
    </source>
</evidence>
<keyword evidence="6" id="KW-0812">Transmembrane</keyword>
<gene>
    <name evidence="12" type="ORF">SAMN05920897_108110</name>
</gene>
<feature type="domain" description="TonB C-terminal" evidence="11">
    <location>
        <begin position="168"/>
        <end position="263"/>
    </location>
</feature>
<dbReference type="InterPro" id="IPR006260">
    <property type="entry name" value="TonB/TolA_C"/>
</dbReference>
<comment type="subcellular location">
    <subcellularLocation>
        <location evidence="1">Cell inner membrane</location>
        <topology evidence="1">Single-pass membrane protein</topology>
        <orientation evidence="1">Periplasmic side</orientation>
    </subcellularLocation>
</comment>
<evidence type="ECO:0000256" key="3">
    <source>
        <dbReference type="ARBA" id="ARBA00022448"/>
    </source>
</evidence>
<dbReference type="Proteomes" id="UP000186400">
    <property type="component" value="Unassembled WGS sequence"/>
</dbReference>
<name>A0A1N6SJG6_9SPIO</name>
<evidence type="ECO:0000256" key="5">
    <source>
        <dbReference type="ARBA" id="ARBA00022519"/>
    </source>
</evidence>
<feature type="compositionally biased region" description="Low complexity" evidence="10">
    <location>
        <begin position="143"/>
        <end position="156"/>
    </location>
</feature>
<dbReference type="GO" id="GO:0098797">
    <property type="term" value="C:plasma membrane protein complex"/>
    <property type="evidence" value="ECO:0007669"/>
    <property type="project" value="TreeGrafter"/>
</dbReference>
<accession>A0A1N6SJG6</accession>
<evidence type="ECO:0000256" key="4">
    <source>
        <dbReference type="ARBA" id="ARBA00022475"/>
    </source>
</evidence>